<dbReference type="InterPro" id="IPR052089">
    <property type="entry name" value="Ankyrin-BTB/POZ_domain"/>
</dbReference>
<feature type="region of interest" description="Disordered" evidence="4">
    <location>
        <begin position="273"/>
        <end position="296"/>
    </location>
</feature>
<keyword evidence="1" id="KW-0677">Repeat</keyword>
<dbReference type="GO" id="GO:0000786">
    <property type="term" value="C:nucleosome"/>
    <property type="evidence" value="ECO:0007669"/>
    <property type="project" value="InterPro"/>
</dbReference>
<dbReference type="SUPFAM" id="SSF48403">
    <property type="entry name" value="Ankyrin repeat"/>
    <property type="match status" value="1"/>
</dbReference>
<dbReference type="SUPFAM" id="SSF54695">
    <property type="entry name" value="POZ domain"/>
    <property type="match status" value="1"/>
</dbReference>
<dbReference type="SUPFAM" id="SSF47113">
    <property type="entry name" value="Histone-fold"/>
    <property type="match status" value="1"/>
</dbReference>
<protein>
    <recommendedName>
        <fullName evidence="5">BTB domain-containing protein</fullName>
    </recommendedName>
</protein>
<dbReference type="GO" id="GO:0003677">
    <property type="term" value="F:DNA binding"/>
    <property type="evidence" value="ECO:0007669"/>
    <property type="project" value="InterPro"/>
</dbReference>
<dbReference type="Pfam" id="PF00023">
    <property type="entry name" value="Ank"/>
    <property type="match status" value="1"/>
</dbReference>
<feature type="compositionally biased region" description="Polar residues" evidence="4">
    <location>
        <begin position="131"/>
        <end position="146"/>
    </location>
</feature>
<dbReference type="SMART" id="SM00225">
    <property type="entry name" value="BTB"/>
    <property type="match status" value="1"/>
</dbReference>
<feature type="region of interest" description="Disordered" evidence="4">
    <location>
        <begin position="317"/>
        <end position="340"/>
    </location>
</feature>
<dbReference type="Gene3D" id="1.10.20.10">
    <property type="entry name" value="Histone, subunit A"/>
    <property type="match status" value="1"/>
</dbReference>
<dbReference type="PROSITE" id="PS50297">
    <property type="entry name" value="ANK_REP_REGION"/>
    <property type="match status" value="3"/>
</dbReference>
<feature type="compositionally biased region" description="Polar residues" evidence="4">
    <location>
        <begin position="162"/>
        <end position="185"/>
    </location>
</feature>
<dbReference type="InterPro" id="IPR002119">
    <property type="entry name" value="Histone_H2A"/>
</dbReference>
<dbReference type="FunFam" id="3.30.710.10:FF:000030">
    <property type="entry name" value="Ankyrin repeat and BTB/POZ domain-containing protein BTBD11"/>
    <property type="match status" value="1"/>
</dbReference>
<dbReference type="GO" id="GO:0030527">
    <property type="term" value="F:structural constituent of chromatin"/>
    <property type="evidence" value="ECO:0007669"/>
    <property type="project" value="InterPro"/>
</dbReference>
<dbReference type="Gene3D" id="1.25.40.20">
    <property type="entry name" value="Ankyrin repeat-containing domain"/>
    <property type="match status" value="1"/>
</dbReference>
<feature type="compositionally biased region" description="Basic and acidic residues" evidence="4">
    <location>
        <begin position="12"/>
        <end position="38"/>
    </location>
</feature>
<reference evidence="6 7" key="1">
    <citation type="submission" date="2020-04" db="EMBL/GenBank/DDBJ databases">
        <authorList>
            <person name="Alioto T."/>
            <person name="Alioto T."/>
            <person name="Gomez Garrido J."/>
        </authorList>
    </citation>
    <scope>NUCLEOTIDE SEQUENCE [LARGE SCALE GENOMIC DNA]</scope>
</reference>
<feature type="region of interest" description="Disordered" evidence="4">
    <location>
        <begin position="438"/>
        <end position="477"/>
    </location>
</feature>
<dbReference type="OrthoDB" id="2316821at2759"/>
<feature type="compositionally biased region" description="Low complexity" evidence="4">
    <location>
        <begin position="233"/>
        <end position="249"/>
    </location>
</feature>
<organism evidence="6 7">
    <name type="scientific">Cloeon dipterum</name>
    <dbReference type="NCBI Taxonomy" id="197152"/>
    <lineage>
        <taxon>Eukaryota</taxon>
        <taxon>Metazoa</taxon>
        <taxon>Ecdysozoa</taxon>
        <taxon>Arthropoda</taxon>
        <taxon>Hexapoda</taxon>
        <taxon>Insecta</taxon>
        <taxon>Pterygota</taxon>
        <taxon>Palaeoptera</taxon>
        <taxon>Ephemeroptera</taxon>
        <taxon>Pisciforma</taxon>
        <taxon>Baetidae</taxon>
        <taxon>Cloeon</taxon>
    </lineage>
</organism>
<keyword evidence="2 3" id="KW-0040">ANK repeat</keyword>
<dbReference type="PROSITE" id="PS50088">
    <property type="entry name" value="ANK_REPEAT"/>
    <property type="match status" value="3"/>
</dbReference>
<dbReference type="CDD" id="cd18491">
    <property type="entry name" value="BACK_ABTB2_like"/>
    <property type="match status" value="1"/>
</dbReference>
<dbReference type="PANTHER" id="PTHR46071:SF2">
    <property type="entry name" value="ANKYRIN REPEAT AND BTB_POZ DOMAIN-CONTAINING PROTEIN 2-LIKE PROTEIN"/>
    <property type="match status" value="1"/>
</dbReference>
<dbReference type="InterPro" id="IPR059008">
    <property type="entry name" value="ABTB2/3_histone"/>
</dbReference>
<evidence type="ECO:0000256" key="3">
    <source>
        <dbReference type="PROSITE-ProRule" id="PRU00023"/>
    </source>
</evidence>
<name>A0A8S1DC02_9INSE</name>
<comment type="caution">
    <text evidence="6">The sequence shown here is derived from an EMBL/GenBank/DDBJ whole genome shotgun (WGS) entry which is preliminary data.</text>
</comment>
<feature type="region of interest" description="Disordered" evidence="4">
    <location>
        <begin position="154"/>
        <end position="249"/>
    </location>
</feature>
<feature type="region of interest" description="Disordered" evidence="4">
    <location>
        <begin position="374"/>
        <end position="425"/>
    </location>
</feature>
<dbReference type="Pfam" id="PF26281">
    <property type="entry name" value="Histone_ABTB"/>
    <property type="match status" value="1"/>
</dbReference>
<proteinExistence type="predicted"/>
<evidence type="ECO:0000259" key="5">
    <source>
        <dbReference type="PROSITE" id="PS50097"/>
    </source>
</evidence>
<dbReference type="InterPro" id="IPR002110">
    <property type="entry name" value="Ankyrin_rpt"/>
</dbReference>
<dbReference type="Pfam" id="PF00651">
    <property type="entry name" value="BTB"/>
    <property type="match status" value="1"/>
</dbReference>
<sequence length="1477" mass="161105">MTTASQHPPIPEFRDADHYRGPLSDHEIIRPKPRRPGDFARTVVSNNCEPPRLSLMPSPPGAAVPRGPAGVSEPPPAPVLKSRVSPARVETATLGPQGPPAKYTPTRDIVQNVVRGGASLSVARAMPQHANGPSTPSPLGTAHTPSSLLRSVSKDRLAAPQSGWTEYTPSNNSNSGLPQRPSPQANGVAVYKASSREQVAPVPRQSPLRVTPSRPTGTPPTLGKSTPPLTEWSPDNSSSSSTATATNSPANVGLNKLELCQFYNVQQFPERDVPHDKQVGHPKQSTPPQQQQPQPLEKIMRSGENDNEINEAKISPECAEKSSAASQQAPTTAEDSQQCFRLKRPAAKMKSRRKNILSFPHHLSVDELRLLQQRRQDSCGGSSSDENRSSGHASMSDGHTSSSPPADSLGRKHNHYKSPLGAVPEDERLSASVMLLQREQASRPPNTIAASNSRKGAVIQQNSRSRHRATPAKFEPGGGLEDIRLAIEQLTLRSHGSRASYSTSTYSSMSGSESEPVRRLIRHSSLETINTNGTAADEFVWVDSHNRLVELQHLPWTNHDVLRVIQQGRAKDHLERVSMETVPRLAYLLQRALVRIAREAQRLAKPLGMCSKHEVASALKIVLSPALADSCTKSCLRAATMFAVSGDQMKQSKSSRAGLQLSVGRFHRWMSDVRLGKFIHEYAAVYLAAGLENLLEEVVLQCLPDDSALLTAPIFEHAIATNGDLWGLLQPYAHLNAGRTATGALSMPRWPSAVSLSSTDEAASSCSLQSVTPGLGSGPGGKTLEQCLLTTCVGSSAELSELLARVSQHVTRTQGRAPPHWAASALHALFYFMRCSQLEHAEHADGIGPVQELVYERPYAVLPPLTEWARAAAAHAEHRRAPAIDRDDVLQAARLLLPGVDCPVRLVGQDEVLCPKRPVGDEGACVRKFKTDLAFKMLSCGRTDLVQHALQLLPCTKINTVNEHGLTPLMAACVHGDEASVRLLLDSGADVDTESPGSRQGGASDETQHWTSLTYAALQGHTGVARLLLERGANVEGGARLSEDRSTETPLQVAVAGGSQDMVTLLLSHGANPFLSTLLKDSLCYSGAAQRGCYSAISVAAAHGQRATMHHLLAHHPVAAPKEVLSLEEILAEGETGAATSERRNSNAALLHEETNLKFSKTQIKALQEAMYHSAENNHLELTLDLRHIGVPWTLHCWMLALSGAHELRLESVIDQLLQDFLQVWPDDYSEQFVDECLPLLFNIFRYSKKEGTTLLLADIFSTCYGWENVKEIRDQAMMSPGGARIDPQFVNNEELSDVRFRVEGRLFYAHKIVLVTASPRFKSMLSSKFCEGSPPVVQINDIRYNIFQMVMQYLYNGGVDSLEVDQTDVLELMAAANFFQLDGLLRFCEAQCASLVDLDNIVSMYIHAKVYGAGQLLEYCQGFLLQNMVALLTYDDSVKRLLFGKKLHNHDVLSGLLLTLQARIRGRSGRITKMVK</sequence>
<dbReference type="GO" id="GO:0046982">
    <property type="term" value="F:protein heterodimerization activity"/>
    <property type="evidence" value="ECO:0007669"/>
    <property type="project" value="InterPro"/>
</dbReference>
<dbReference type="CDD" id="cd22913">
    <property type="entry name" value="HFD_ABTB2-like"/>
    <property type="match status" value="1"/>
</dbReference>
<evidence type="ECO:0000313" key="7">
    <source>
        <dbReference type="Proteomes" id="UP000494165"/>
    </source>
</evidence>
<dbReference type="Pfam" id="PF12796">
    <property type="entry name" value="Ank_2"/>
    <property type="match status" value="1"/>
</dbReference>
<feature type="repeat" description="ANK" evidence="3">
    <location>
        <begin position="1046"/>
        <end position="1072"/>
    </location>
</feature>
<dbReference type="EMBL" id="CADEPI010000154">
    <property type="protein sequence ID" value="CAB3377969.1"/>
    <property type="molecule type" value="Genomic_DNA"/>
</dbReference>
<dbReference type="InterPro" id="IPR011333">
    <property type="entry name" value="SKP1/BTB/POZ_sf"/>
</dbReference>
<dbReference type="Proteomes" id="UP000494165">
    <property type="component" value="Unassembled WGS sequence"/>
</dbReference>
<feature type="region of interest" description="Disordered" evidence="4">
    <location>
        <begin position="1"/>
        <end position="110"/>
    </location>
</feature>
<evidence type="ECO:0000313" key="6">
    <source>
        <dbReference type="EMBL" id="CAB3377969.1"/>
    </source>
</evidence>
<dbReference type="InterPro" id="IPR000210">
    <property type="entry name" value="BTB/POZ_dom"/>
</dbReference>
<feature type="domain" description="BTB" evidence="5">
    <location>
        <begin position="1297"/>
        <end position="1364"/>
    </location>
</feature>
<gene>
    <name evidence="6" type="ORF">CLODIP_2_CD10218</name>
</gene>
<dbReference type="InterPro" id="IPR009072">
    <property type="entry name" value="Histone-fold"/>
</dbReference>
<feature type="repeat" description="ANK" evidence="3">
    <location>
        <begin position="964"/>
        <end position="996"/>
    </location>
</feature>
<accession>A0A8S1DC02</accession>
<evidence type="ECO:0000256" key="1">
    <source>
        <dbReference type="ARBA" id="ARBA00022737"/>
    </source>
</evidence>
<keyword evidence="7" id="KW-1185">Reference proteome</keyword>
<feature type="compositionally biased region" description="Polar residues" evidence="4">
    <location>
        <begin position="330"/>
        <end position="339"/>
    </location>
</feature>
<dbReference type="PROSITE" id="PS50097">
    <property type="entry name" value="BTB"/>
    <property type="match status" value="1"/>
</dbReference>
<evidence type="ECO:0000256" key="4">
    <source>
        <dbReference type="SAM" id="MobiDB-lite"/>
    </source>
</evidence>
<dbReference type="Gene3D" id="3.30.710.10">
    <property type="entry name" value="Potassium Channel Kv1.1, Chain A"/>
    <property type="match status" value="1"/>
</dbReference>
<feature type="compositionally biased region" description="Low complexity" evidence="4">
    <location>
        <begin position="63"/>
        <end position="72"/>
    </location>
</feature>
<feature type="region of interest" description="Disordered" evidence="4">
    <location>
        <begin position="127"/>
        <end position="146"/>
    </location>
</feature>
<dbReference type="PRINTS" id="PR00620">
    <property type="entry name" value="HISTONEH2A"/>
</dbReference>
<feature type="compositionally biased region" description="Polar residues" evidence="4">
    <location>
        <begin position="379"/>
        <end position="405"/>
    </location>
</feature>
<feature type="repeat" description="ANK" evidence="3">
    <location>
        <begin position="1008"/>
        <end position="1040"/>
    </location>
</feature>
<evidence type="ECO:0000256" key="2">
    <source>
        <dbReference type="ARBA" id="ARBA00023043"/>
    </source>
</evidence>
<dbReference type="SMART" id="SM00248">
    <property type="entry name" value="ANK"/>
    <property type="match status" value="4"/>
</dbReference>
<dbReference type="CDD" id="cd18297">
    <property type="entry name" value="BTB_POZ_ABTB2-like"/>
    <property type="match status" value="1"/>
</dbReference>
<dbReference type="InterPro" id="IPR036770">
    <property type="entry name" value="Ankyrin_rpt-contain_sf"/>
</dbReference>
<feature type="compositionally biased region" description="Polar residues" evidence="4">
    <location>
        <begin position="443"/>
        <end position="463"/>
    </location>
</feature>
<dbReference type="PANTHER" id="PTHR46071">
    <property type="entry name" value="ANKYRIN REPEAT AND BTB/POZ DOMAIN-CONTAINING"/>
    <property type="match status" value="1"/>
</dbReference>